<evidence type="ECO:0000256" key="14">
    <source>
        <dbReference type="ARBA" id="ARBA00023204"/>
    </source>
</evidence>
<accession>A0A4Y7RAM0</accession>
<dbReference type="EC" id="2.7.7.7" evidence="16"/>
<proteinExistence type="inferred from homology"/>
<dbReference type="GO" id="GO:0009432">
    <property type="term" value="P:SOS response"/>
    <property type="evidence" value="ECO:0007669"/>
    <property type="project" value="TreeGrafter"/>
</dbReference>
<evidence type="ECO:0000256" key="4">
    <source>
        <dbReference type="ARBA" id="ARBA00022457"/>
    </source>
</evidence>
<feature type="binding site" evidence="16">
    <location>
        <position position="31"/>
    </location>
    <ligand>
        <name>Mg(2+)</name>
        <dbReference type="ChEBI" id="CHEBI:18420"/>
    </ligand>
</feature>
<keyword evidence="14 16" id="KW-0234">DNA repair</keyword>
<dbReference type="AlphaFoldDB" id="A0A4Y7RAM0"/>
<dbReference type="Proteomes" id="UP000298324">
    <property type="component" value="Unassembled WGS sequence"/>
</dbReference>
<evidence type="ECO:0000256" key="11">
    <source>
        <dbReference type="ARBA" id="ARBA00022842"/>
    </source>
</evidence>
<keyword evidence="13 16" id="KW-0238">DNA-binding</keyword>
<dbReference type="GO" id="GO:0006281">
    <property type="term" value="P:DNA repair"/>
    <property type="evidence" value="ECO:0007669"/>
    <property type="project" value="UniProtKB-UniRule"/>
</dbReference>
<dbReference type="Pfam" id="PF11799">
    <property type="entry name" value="IMS_C"/>
    <property type="match status" value="1"/>
</dbReference>
<evidence type="ECO:0000313" key="19">
    <source>
        <dbReference type="Proteomes" id="UP000298324"/>
    </source>
</evidence>
<dbReference type="GO" id="GO:0042276">
    <property type="term" value="P:error-prone translesion synthesis"/>
    <property type="evidence" value="ECO:0007669"/>
    <property type="project" value="TreeGrafter"/>
</dbReference>
<keyword evidence="8 16" id="KW-0235">DNA replication</keyword>
<dbReference type="Gene3D" id="3.40.1170.60">
    <property type="match status" value="1"/>
</dbReference>
<keyword evidence="11 16" id="KW-0460">Magnesium</keyword>
<evidence type="ECO:0000256" key="15">
    <source>
        <dbReference type="ARBA" id="ARBA00049244"/>
    </source>
</evidence>
<comment type="cofactor">
    <cofactor evidence="16">
        <name>Mg(2+)</name>
        <dbReference type="ChEBI" id="CHEBI:18420"/>
    </cofactor>
    <text evidence="16">Binds 2 magnesium ions per subunit.</text>
</comment>
<dbReference type="PANTHER" id="PTHR11076">
    <property type="entry name" value="DNA REPAIR POLYMERASE UMUC / TRANSFERASE FAMILY MEMBER"/>
    <property type="match status" value="1"/>
</dbReference>
<comment type="similarity">
    <text evidence="2 16">Belongs to the DNA polymerase type-Y family.</text>
</comment>
<evidence type="ECO:0000256" key="9">
    <source>
        <dbReference type="ARBA" id="ARBA00022723"/>
    </source>
</evidence>
<keyword evidence="19" id="KW-1185">Reference proteome</keyword>
<comment type="catalytic activity">
    <reaction evidence="15 16">
        <text>DNA(n) + a 2'-deoxyribonucleoside 5'-triphosphate = DNA(n+1) + diphosphate</text>
        <dbReference type="Rhea" id="RHEA:22508"/>
        <dbReference type="Rhea" id="RHEA-COMP:17339"/>
        <dbReference type="Rhea" id="RHEA-COMP:17340"/>
        <dbReference type="ChEBI" id="CHEBI:33019"/>
        <dbReference type="ChEBI" id="CHEBI:61560"/>
        <dbReference type="ChEBI" id="CHEBI:173112"/>
        <dbReference type="EC" id="2.7.7.7"/>
    </reaction>
</comment>
<dbReference type="FunFam" id="3.30.1490.100:FF:000004">
    <property type="entry name" value="DNA polymerase IV"/>
    <property type="match status" value="1"/>
</dbReference>
<dbReference type="Gene3D" id="3.30.70.270">
    <property type="match status" value="1"/>
</dbReference>
<name>A0A4Y7RAM0_9FIRM</name>
<dbReference type="GO" id="GO:0006261">
    <property type="term" value="P:DNA-templated DNA replication"/>
    <property type="evidence" value="ECO:0007669"/>
    <property type="project" value="UniProtKB-UniRule"/>
</dbReference>
<dbReference type="GO" id="GO:0003684">
    <property type="term" value="F:damaged DNA binding"/>
    <property type="evidence" value="ECO:0007669"/>
    <property type="project" value="InterPro"/>
</dbReference>
<dbReference type="InterPro" id="IPR043128">
    <property type="entry name" value="Rev_trsase/Diguanyl_cyclase"/>
</dbReference>
<evidence type="ECO:0000256" key="3">
    <source>
        <dbReference type="ARBA" id="ARBA00011245"/>
    </source>
</evidence>
<dbReference type="Gene3D" id="1.10.150.20">
    <property type="entry name" value="5' to 3' exonuclease, C-terminal subdomain"/>
    <property type="match status" value="1"/>
</dbReference>
<dbReference type="InterPro" id="IPR053848">
    <property type="entry name" value="IMS_HHH_1"/>
</dbReference>
<keyword evidence="6 16" id="KW-0808">Transferase</keyword>
<dbReference type="FunFam" id="3.40.1170.60:FF:000001">
    <property type="entry name" value="DNA polymerase IV"/>
    <property type="match status" value="1"/>
</dbReference>
<evidence type="ECO:0000256" key="16">
    <source>
        <dbReference type="HAMAP-Rule" id="MF_01113"/>
    </source>
</evidence>
<dbReference type="SUPFAM" id="SSF56672">
    <property type="entry name" value="DNA/RNA polymerases"/>
    <property type="match status" value="1"/>
</dbReference>
<keyword evidence="4 16" id="KW-0515">Mutator protein</keyword>
<dbReference type="Gene3D" id="3.30.1490.100">
    <property type="entry name" value="DNA polymerase, Y-family, little finger domain"/>
    <property type="match status" value="1"/>
</dbReference>
<evidence type="ECO:0000256" key="12">
    <source>
        <dbReference type="ARBA" id="ARBA00022932"/>
    </source>
</evidence>
<dbReference type="InterPro" id="IPR017961">
    <property type="entry name" value="DNA_pol_Y-fam_little_finger"/>
</dbReference>
<dbReference type="GO" id="GO:0000287">
    <property type="term" value="F:magnesium ion binding"/>
    <property type="evidence" value="ECO:0007669"/>
    <property type="project" value="UniProtKB-UniRule"/>
</dbReference>
<evidence type="ECO:0000256" key="7">
    <source>
        <dbReference type="ARBA" id="ARBA00022695"/>
    </source>
</evidence>
<dbReference type="PANTHER" id="PTHR11076:SF33">
    <property type="entry name" value="DNA POLYMERASE KAPPA"/>
    <property type="match status" value="1"/>
</dbReference>
<evidence type="ECO:0000256" key="1">
    <source>
        <dbReference type="ARBA" id="ARBA00004496"/>
    </source>
</evidence>
<evidence type="ECO:0000256" key="6">
    <source>
        <dbReference type="ARBA" id="ARBA00022679"/>
    </source>
</evidence>
<comment type="subcellular location">
    <subcellularLocation>
        <location evidence="1 16">Cytoplasm</location>
    </subcellularLocation>
</comment>
<dbReference type="InterPro" id="IPR022880">
    <property type="entry name" value="DNApol_IV"/>
</dbReference>
<comment type="subunit">
    <text evidence="3 16">Monomer.</text>
</comment>
<sequence>MFCTVRVVKYWDDKELIRVVMTVSGDILLCDLDAFFASVEQLDHPEYRGKPVIIGGRPGERGVVATCSYEARKYGVRSAMPMVQAVKLCPDAVFLPVNMDRYRQVSARVFAVYDRFAAQIEKVSIDEAYLAVPSGVGLETARKIREAVRRELGLPVSVGISVNKLLAKMACELAKPDGLYRVAKEDMPKIIWPMPVSKLHGIGPQTKEKLNRIGVKTICQLAKFPERELIKMFGAAVGVMLHQRANGNDIREIQAEREIKSIGEETTFPKDVYDQDAVLTTLMDLAGQVGYRLRHKGLKARTVTVKIRSADFSTITRSQSLSAAVEGDGAIYKVARELFVTNCGQPPWRLVGVQVSNLDSYEQLSLFQEKDEKVSRVVDKLKDKYGMGVIKRGSLLLSEERKKKQ</sequence>
<keyword evidence="5 16" id="KW-0963">Cytoplasm</keyword>
<evidence type="ECO:0000259" key="17">
    <source>
        <dbReference type="PROSITE" id="PS50173"/>
    </source>
</evidence>
<comment type="caution">
    <text evidence="18">The sequence shown here is derived from an EMBL/GenBank/DDBJ whole genome shotgun (WGS) entry which is preliminary data.</text>
</comment>
<evidence type="ECO:0000313" key="18">
    <source>
        <dbReference type="EMBL" id="TEB06028.1"/>
    </source>
</evidence>
<comment type="function">
    <text evidence="16">Poorly processive, error-prone DNA polymerase involved in untargeted mutagenesis. Copies undamaged DNA at stalled replication forks, which arise in vivo from mismatched or misaligned primer ends. These misaligned primers can be extended by PolIV. Exhibits no 3'-5' exonuclease (proofreading) activity. May be involved in translesional synthesis, in conjunction with the beta clamp from PolIII.</text>
</comment>
<evidence type="ECO:0000256" key="10">
    <source>
        <dbReference type="ARBA" id="ARBA00022763"/>
    </source>
</evidence>
<dbReference type="GO" id="GO:0005829">
    <property type="term" value="C:cytosol"/>
    <property type="evidence" value="ECO:0007669"/>
    <property type="project" value="TreeGrafter"/>
</dbReference>
<dbReference type="PROSITE" id="PS50173">
    <property type="entry name" value="UMUC"/>
    <property type="match status" value="1"/>
</dbReference>
<evidence type="ECO:0000256" key="2">
    <source>
        <dbReference type="ARBA" id="ARBA00010945"/>
    </source>
</evidence>
<dbReference type="InterPro" id="IPR050116">
    <property type="entry name" value="DNA_polymerase-Y"/>
</dbReference>
<keyword evidence="10 16" id="KW-0227">DNA damage</keyword>
<organism evidence="18 19">
    <name type="scientific">Pelotomaculum schinkii</name>
    <dbReference type="NCBI Taxonomy" id="78350"/>
    <lineage>
        <taxon>Bacteria</taxon>
        <taxon>Bacillati</taxon>
        <taxon>Bacillota</taxon>
        <taxon>Clostridia</taxon>
        <taxon>Eubacteriales</taxon>
        <taxon>Desulfotomaculaceae</taxon>
        <taxon>Pelotomaculum</taxon>
    </lineage>
</organism>
<gene>
    <name evidence="18" type="primary">dinB_2</name>
    <name evidence="16" type="synonym">dinB</name>
    <name evidence="18" type="ORF">Psch_03070</name>
</gene>
<feature type="site" description="Substrate discrimination" evidence="16">
    <location>
        <position position="36"/>
    </location>
</feature>
<keyword evidence="9 16" id="KW-0479">Metal-binding</keyword>
<dbReference type="InterPro" id="IPR036775">
    <property type="entry name" value="DNA_pol_Y-fam_lit_finger_sf"/>
</dbReference>
<evidence type="ECO:0000256" key="13">
    <source>
        <dbReference type="ARBA" id="ARBA00023125"/>
    </source>
</evidence>
<dbReference type="InterPro" id="IPR043502">
    <property type="entry name" value="DNA/RNA_pol_sf"/>
</dbReference>
<evidence type="ECO:0000256" key="5">
    <source>
        <dbReference type="ARBA" id="ARBA00022490"/>
    </source>
</evidence>
<protein>
    <recommendedName>
        <fullName evidence="16">DNA polymerase IV</fullName>
        <shortName evidence="16">Pol IV</shortName>
        <ecNumber evidence="16">2.7.7.7</ecNumber>
    </recommendedName>
</protein>
<dbReference type="NCBIfam" id="NF002677">
    <property type="entry name" value="PRK02406.1"/>
    <property type="match status" value="1"/>
</dbReference>
<dbReference type="Pfam" id="PF00817">
    <property type="entry name" value="IMS"/>
    <property type="match status" value="1"/>
</dbReference>
<reference evidence="18 19" key="1">
    <citation type="journal article" date="2018" name="Environ. Microbiol.">
        <title>Novel energy conservation strategies and behaviour of Pelotomaculum schinkii driving syntrophic propionate catabolism.</title>
        <authorList>
            <person name="Hidalgo-Ahumada C.A.P."/>
            <person name="Nobu M.K."/>
            <person name="Narihiro T."/>
            <person name="Tamaki H."/>
            <person name="Liu W.T."/>
            <person name="Kamagata Y."/>
            <person name="Stams A.J.M."/>
            <person name="Imachi H."/>
            <person name="Sousa D.Z."/>
        </authorList>
    </citation>
    <scope>NUCLEOTIDE SEQUENCE [LARGE SCALE GENOMIC DNA]</scope>
    <source>
        <strain evidence="18 19">HH</strain>
    </source>
</reference>
<dbReference type="EMBL" id="QFGA01000002">
    <property type="protein sequence ID" value="TEB06028.1"/>
    <property type="molecule type" value="Genomic_DNA"/>
</dbReference>
<keyword evidence="7 16" id="KW-0548">Nucleotidyltransferase</keyword>
<dbReference type="HAMAP" id="MF_01113">
    <property type="entry name" value="DNApol_IV"/>
    <property type="match status" value="1"/>
</dbReference>
<dbReference type="GO" id="GO:0003887">
    <property type="term" value="F:DNA-directed DNA polymerase activity"/>
    <property type="evidence" value="ECO:0007669"/>
    <property type="project" value="UniProtKB-UniRule"/>
</dbReference>
<keyword evidence="12 16" id="KW-0239">DNA-directed DNA polymerase</keyword>
<evidence type="ECO:0000256" key="8">
    <source>
        <dbReference type="ARBA" id="ARBA00022705"/>
    </source>
</evidence>
<feature type="domain" description="UmuC" evidence="17">
    <location>
        <begin position="27"/>
        <end position="203"/>
    </location>
</feature>
<dbReference type="CDD" id="cd03586">
    <property type="entry name" value="PolY_Pol_IV_kappa"/>
    <property type="match status" value="1"/>
</dbReference>
<feature type="binding site" evidence="16">
    <location>
        <position position="126"/>
    </location>
    <ligand>
        <name>Mg(2+)</name>
        <dbReference type="ChEBI" id="CHEBI:18420"/>
    </ligand>
</feature>
<dbReference type="SUPFAM" id="SSF100879">
    <property type="entry name" value="Lesion bypass DNA polymerase (Y-family), little finger domain"/>
    <property type="match status" value="1"/>
</dbReference>
<dbReference type="Pfam" id="PF21999">
    <property type="entry name" value="IMS_HHH_1"/>
    <property type="match status" value="1"/>
</dbReference>
<dbReference type="InterPro" id="IPR001126">
    <property type="entry name" value="UmuC"/>
</dbReference>
<feature type="active site" evidence="16">
    <location>
        <position position="127"/>
    </location>
</feature>